<evidence type="ECO:0000313" key="5">
    <source>
        <dbReference type="Proteomes" id="UP001412067"/>
    </source>
</evidence>
<evidence type="ECO:0000256" key="3">
    <source>
        <dbReference type="SAM" id="Phobius"/>
    </source>
</evidence>
<keyword evidence="3" id="KW-0812">Transmembrane</keyword>
<organism evidence="4 5">
    <name type="scientific">Platanthera guangdongensis</name>
    <dbReference type="NCBI Taxonomy" id="2320717"/>
    <lineage>
        <taxon>Eukaryota</taxon>
        <taxon>Viridiplantae</taxon>
        <taxon>Streptophyta</taxon>
        <taxon>Embryophyta</taxon>
        <taxon>Tracheophyta</taxon>
        <taxon>Spermatophyta</taxon>
        <taxon>Magnoliopsida</taxon>
        <taxon>Liliopsida</taxon>
        <taxon>Asparagales</taxon>
        <taxon>Orchidaceae</taxon>
        <taxon>Orchidoideae</taxon>
        <taxon>Orchideae</taxon>
        <taxon>Orchidinae</taxon>
        <taxon>Platanthera</taxon>
    </lineage>
</organism>
<feature type="region of interest" description="Disordered" evidence="2">
    <location>
        <begin position="192"/>
        <end position="218"/>
    </location>
</feature>
<proteinExistence type="predicted"/>
<keyword evidence="1" id="KW-0408">Iron</keyword>
<sequence>MGSLQSSNMAVLSLQPFTSCTNTSNPSAMLGAGLVGKRACELDIVGVSALSGNRKSSFFDRANYLASPPSGVAYALADTYFNLILYGVCAITMVQAISRLLLPRDLKMPIRRPRHEQGRAWATRGELGRARTGKGVQGRAWEKDAYSQTSPRAGASLGNQRRAWASKDGQRLARTSMGERCLFADLATSRGELGQPEASMGEQGQAKPCKDEHGRVTR</sequence>
<dbReference type="EMBL" id="JBBWWR010000012">
    <property type="protein sequence ID" value="KAK8959006.1"/>
    <property type="molecule type" value="Genomic_DNA"/>
</dbReference>
<dbReference type="PANTHER" id="PTHR11670">
    <property type="entry name" value="ACONITASE/IRON-RESPONSIVE ELEMENT FAMILY MEMBER"/>
    <property type="match status" value="1"/>
</dbReference>
<dbReference type="InterPro" id="IPR015931">
    <property type="entry name" value="Acnase/IPM_dHydase_lsu_aba_1/3"/>
</dbReference>
<accession>A0ABR2M4Y5</accession>
<feature type="region of interest" description="Disordered" evidence="2">
    <location>
        <begin position="128"/>
        <end position="171"/>
    </location>
</feature>
<dbReference type="InterPro" id="IPR036008">
    <property type="entry name" value="Aconitase_4Fe-4S_dom"/>
</dbReference>
<feature type="compositionally biased region" description="Basic and acidic residues" evidence="2">
    <location>
        <begin position="208"/>
        <end position="218"/>
    </location>
</feature>
<feature type="transmembrane region" description="Helical" evidence="3">
    <location>
        <begin position="83"/>
        <end position="102"/>
    </location>
</feature>
<evidence type="ECO:0000256" key="2">
    <source>
        <dbReference type="SAM" id="MobiDB-lite"/>
    </source>
</evidence>
<name>A0ABR2M4Y5_9ASPA</name>
<dbReference type="Proteomes" id="UP001412067">
    <property type="component" value="Unassembled WGS sequence"/>
</dbReference>
<protein>
    <submittedName>
        <fullName evidence="4">Uncharacterized protein</fullName>
    </submittedName>
</protein>
<keyword evidence="3" id="KW-0472">Membrane</keyword>
<dbReference type="SUPFAM" id="SSF53732">
    <property type="entry name" value="Aconitase iron-sulfur domain"/>
    <property type="match status" value="1"/>
</dbReference>
<keyword evidence="3" id="KW-1133">Transmembrane helix</keyword>
<keyword evidence="5" id="KW-1185">Reference proteome</keyword>
<reference evidence="4 5" key="1">
    <citation type="journal article" date="2022" name="Nat. Plants">
        <title>Genomes of leafy and leafless Platanthera orchids illuminate the evolution of mycoheterotrophy.</title>
        <authorList>
            <person name="Li M.H."/>
            <person name="Liu K.W."/>
            <person name="Li Z."/>
            <person name="Lu H.C."/>
            <person name="Ye Q.L."/>
            <person name="Zhang D."/>
            <person name="Wang J.Y."/>
            <person name="Li Y.F."/>
            <person name="Zhong Z.M."/>
            <person name="Liu X."/>
            <person name="Yu X."/>
            <person name="Liu D.K."/>
            <person name="Tu X.D."/>
            <person name="Liu B."/>
            <person name="Hao Y."/>
            <person name="Liao X.Y."/>
            <person name="Jiang Y.T."/>
            <person name="Sun W.H."/>
            <person name="Chen J."/>
            <person name="Chen Y.Q."/>
            <person name="Ai Y."/>
            <person name="Zhai J.W."/>
            <person name="Wu S.S."/>
            <person name="Zhou Z."/>
            <person name="Hsiao Y.Y."/>
            <person name="Wu W.L."/>
            <person name="Chen Y.Y."/>
            <person name="Lin Y.F."/>
            <person name="Hsu J.L."/>
            <person name="Li C.Y."/>
            <person name="Wang Z.W."/>
            <person name="Zhao X."/>
            <person name="Zhong W.Y."/>
            <person name="Ma X.K."/>
            <person name="Ma L."/>
            <person name="Huang J."/>
            <person name="Chen G.Z."/>
            <person name="Huang M.Z."/>
            <person name="Huang L."/>
            <person name="Peng D.H."/>
            <person name="Luo Y.B."/>
            <person name="Zou S.Q."/>
            <person name="Chen S.P."/>
            <person name="Lan S."/>
            <person name="Tsai W.C."/>
            <person name="Van de Peer Y."/>
            <person name="Liu Z.J."/>
        </authorList>
    </citation>
    <scope>NUCLEOTIDE SEQUENCE [LARGE SCALE GENOMIC DNA]</scope>
    <source>
        <strain evidence="4">Lor288</strain>
    </source>
</reference>
<dbReference type="InterPro" id="IPR006249">
    <property type="entry name" value="Aconitase/IRP2"/>
</dbReference>
<evidence type="ECO:0000313" key="4">
    <source>
        <dbReference type="EMBL" id="KAK8959006.1"/>
    </source>
</evidence>
<comment type="caution">
    <text evidence="4">The sequence shown here is derived from an EMBL/GenBank/DDBJ whole genome shotgun (WGS) entry which is preliminary data.</text>
</comment>
<evidence type="ECO:0000256" key="1">
    <source>
        <dbReference type="ARBA" id="ARBA00023004"/>
    </source>
</evidence>
<dbReference type="Gene3D" id="3.30.499.10">
    <property type="entry name" value="Aconitase, domain 3"/>
    <property type="match status" value="1"/>
</dbReference>
<gene>
    <name evidence="4" type="ORF">KSP40_PGU022660</name>
</gene>